<dbReference type="Pfam" id="PF00732">
    <property type="entry name" value="GMC_oxred_N"/>
    <property type="match status" value="1"/>
</dbReference>
<dbReference type="InterPro" id="IPR000172">
    <property type="entry name" value="GMC_OxRdtase_N"/>
</dbReference>
<evidence type="ECO:0000256" key="6">
    <source>
        <dbReference type="SAM" id="MobiDB-lite"/>
    </source>
</evidence>
<feature type="region of interest" description="Disordered" evidence="6">
    <location>
        <begin position="1"/>
        <end position="26"/>
    </location>
</feature>
<feature type="binding site" evidence="4">
    <location>
        <position position="220"/>
    </location>
    <ligand>
        <name>FAD</name>
        <dbReference type="ChEBI" id="CHEBI:57692"/>
    </ligand>
</feature>
<dbReference type="GO" id="GO:0050660">
    <property type="term" value="F:flavin adenine dinucleotide binding"/>
    <property type="evidence" value="ECO:0007669"/>
    <property type="project" value="InterPro"/>
</dbReference>
<dbReference type="PANTHER" id="PTHR11552">
    <property type="entry name" value="GLUCOSE-METHANOL-CHOLINE GMC OXIDOREDUCTASE"/>
    <property type="match status" value="1"/>
</dbReference>
<protein>
    <recommendedName>
        <fullName evidence="7 8">Glucose-methanol-choline oxidoreductase N-terminal domain-containing protein</fullName>
    </recommendedName>
</protein>
<keyword evidence="4 5" id="KW-0274">FAD</keyword>
<proteinExistence type="inferred from homology"/>
<dbReference type="Proteomes" id="UP001050691">
    <property type="component" value="Unassembled WGS sequence"/>
</dbReference>
<dbReference type="EMBL" id="BPWL01000007">
    <property type="protein sequence ID" value="GJJ12626.1"/>
    <property type="molecule type" value="Genomic_DNA"/>
</dbReference>
<evidence type="ECO:0000259" key="8">
    <source>
        <dbReference type="PROSITE" id="PS00624"/>
    </source>
</evidence>
<sequence length="561" mass="61438">MTMTTYKPRRVNDITPQKKVESQRGGGTAGCVLANRLTEDPEISVLLLEKGKPSFTWSSRVPLLSCNFRTNTLCNIFNSVPQKQLGGKAVKIITGCGLGGSSRINAMLYTRGLPCQFDAWSEEGRKGWSYEELLPYFLKSERALDETKNGAVHSVTGLWKNRSFKSYFKTTDSNPVEPIYGVAKASYTIDEHSHRSDTASAFLSSQEERHNLHICVDALVSKIVLNSSKGVSAKGVSVERYSQKSDLVEILAKREIIICAGTIGSPQLLMLSGIGPRDHLLGLGIDVRKDLPGVGSNLRDHACIPVSFNVPIKDSLENTMNSSFSALGQLLEYITTGDGAFRAPIHEVHLWAKTDMLLFQSKKILDERPSDTEDPQTSVIPDIEILATSFGDLGKSDKGGFSLWAVPVKPQSRGVVRLTTVNPRDPPACNLNLFGDPRDRLAARVALRLCLRIKEQMATNGYPITDNIVPKGDMDAALDSFVVERGRSLYHYCSSCRMAPEHDTLAPGVVNDELRVHGVSNLRIADASVFPDILSTHLQATVVAVAEKCADMVKKARNPLA</sequence>
<dbReference type="InterPro" id="IPR012132">
    <property type="entry name" value="GMC_OxRdtase"/>
</dbReference>
<feature type="compositionally biased region" description="Basic and acidic residues" evidence="6">
    <location>
        <begin position="10"/>
        <end position="22"/>
    </location>
</feature>
<comment type="similarity">
    <text evidence="2 5">Belongs to the GMC oxidoreductase family.</text>
</comment>
<evidence type="ECO:0000256" key="2">
    <source>
        <dbReference type="ARBA" id="ARBA00010790"/>
    </source>
</evidence>
<evidence type="ECO:0000256" key="1">
    <source>
        <dbReference type="ARBA" id="ARBA00001974"/>
    </source>
</evidence>
<accession>A0AAV5AI54</accession>
<organism evidence="9 10">
    <name type="scientific">Clathrus columnatus</name>
    <dbReference type="NCBI Taxonomy" id="1419009"/>
    <lineage>
        <taxon>Eukaryota</taxon>
        <taxon>Fungi</taxon>
        <taxon>Dikarya</taxon>
        <taxon>Basidiomycota</taxon>
        <taxon>Agaricomycotina</taxon>
        <taxon>Agaricomycetes</taxon>
        <taxon>Phallomycetidae</taxon>
        <taxon>Phallales</taxon>
        <taxon>Clathraceae</taxon>
        <taxon>Clathrus</taxon>
    </lineage>
</organism>
<reference evidence="9" key="1">
    <citation type="submission" date="2021-10" db="EMBL/GenBank/DDBJ databases">
        <title>De novo Genome Assembly of Clathrus columnatus (Basidiomycota, Fungi) Using Illumina and Nanopore Sequence Data.</title>
        <authorList>
            <person name="Ogiso-Tanaka E."/>
            <person name="Itagaki H."/>
            <person name="Hosoya T."/>
            <person name="Hosaka K."/>
        </authorList>
    </citation>
    <scope>NUCLEOTIDE SEQUENCE</scope>
    <source>
        <strain evidence="9">MO-923</strain>
    </source>
</reference>
<dbReference type="GO" id="GO:0016614">
    <property type="term" value="F:oxidoreductase activity, acting on CH-OH group of donors"/>
    <property type="evidence" value="ECO:0007669"/>
    <property type="project" value="InterPro"/>
</dbReference>
<dbReference type="Gene3D" id="3.30.560.10">
    <property type="entry name" value="Glucose Oxidase, domain 3"/>
    <property type="match status" value="1"/>
</dbReference>
<keyword evidence="10" id="KW-1185">Reference proteome</keyword>
<dbReference type="InterPro" id="IPR036188">
    <property type="entry name" value="FAD/NAD-bd_sf"/>
</dbReference>
<dbReference type="PANTHER" id="PTHR11552:SF219">
    <property type="entry name" value="GLUCOSE-METHANOL-CHOLINE OXIDOREDUCTASE N-TERMINAL DOMAIN-CONTAINING PROTEIN"/>
    <property type="match status" value="1"/>
</dbReference>
<evidence type="ECO:0000313" key="10">
    <source>
        <dbReference type="Proteomes" id="UP001050691"/>
    </source>
</evidence>
<feature type="active site" description="Proton acceptor" evidence="3">
    <location>
        <position position="537"/>
    </location>
</feature>
<dbReference type="SUPFAM" id="SSF54373">
    <property type="entry name" value="FAD-linked reductases, C-terminal domain"/>
    <property type="match status" value="1"/>
</dbReference>
<feature type="domain" description="Glucose-methanol-choline oxidoreductase N-terminal" evidence="7">
    <location>
        <begin position="95"/>
        <end position="118"/>
    </location>
</feature>
<dbReference type="AlphaFoldDB" id="A0AAV5AI54"/>
<evidence type="ECO:0000259" key="7">
    <source>
        <dbReference type="PROSITE" id="PS00623"/>
    </source>
</evidence>
<gene>
    <name evidence="9" type="ORF">Clacol_006869</name>
</gene>
<dbReference type="Pfam" id="PF05199">
    <property type="entry name" value="GMC_oxred_C"/>
    <property type="match status" value="1"/>
</dbReference>
<dbReference type="PROSITE" id="PS00623">
    <property type="entry name" value="GMC_OXRED_1"/>
    <property type="match status" value="1"/>
</dbReference>
<keyword evidence="5" id="KW-0285">Flavoprotein</keyword>
<dbReference type="PROSITE" id="PS00624">
    <property type="entry name" value="GMC_OXRED_2"/>
    <property type="match status" value="1"/>
</dbReference>
<dbReference type="SUPFAM" id="SSF51905">
    <property type="entry name" value="FAD/NAD(P)-binding domain"/>
    <property type="match status" value="1"/>
</dbReference>
<comment type="caution">
    <text evidence="9">The sequence shown here is derived from an EMBL/GenBank/DDBJ whole genome shotgun (WGS) entry which is preliminary data.</text>
</comment>
<evidence type="ECO:0000256" key="3">
    <source>
        <dbReference type="PIRSR" id="PIRSR000137-1"/>
    </source>
</evidence>
<name>A0AAV5AI54_9AGAM</name>
<comment type="cofactor">
    <cofactor evidence="1 4">
        <name>FAD</name>
        <dbReference type="ChEBI" id="CHEBI:57692"/>
    </cofactor>
</comment>
<evidence type="ECO:0000313" key="9">
    <source>
        <dbReference type="EMBL" id="GJJ12626.1"/>
    </source>
</evidence>
<evidence type="ECO:0000256" key="4">
    <source>
        <dbReference type="PIRSR" id="PIRSR000137-2"/>
    </source>
</evidence>
<feature type="domain" description="Glucose-methanol-choline oxidoreductase N-terminal" evidence="8">
    <location>
        <begin position="261"/>
        <end position="275"/>
    </location>
</feature>
<dbReference type="InterPro" id="IPR007867">
    <property type="entry name" value="GMC_OxRtase_C"/>
</dbReference>
<dbReference type="PIRSF" id="PIRSF000137">
    <property type="entry name" value="Alcohol_oxidase"/>
    <property type="match status" value="1"/>
</dbReference>
<feature type="active site" description="Proton donor" evidence="3">
    <location>
        <position position="491"/>
    </location>
</feature>
<dbReference type="Gene3D" id="3.50.50.60">
    <property type="entry name" value="FAD/NAD(P)-binding domain"/>
    <property type="match status" value="1"/>
</dbReference>
<evidence type="ECO:0000256" key="5">
    <source>
        <dbReference type="RuleBase" id="RU003968"/>
    </source>
</evidence>